<accession>A0AB33JTJ6</accession>
<evidence type="ECO:0008006" key="2">
    <source>
        <dbReference type="Google" id="ProtNLM"/>
    </source>
</evidence>
<reference evidence="1" key="1">
    <citation type="submission" date="2024-07" db="EMBL/GenBank/DDBJ databases">
        <title>Complete genome sequences of cellulolytic bacteria, Kitasatospora sp. CMC57 and Streptomyces sp. CMC78, isolated from Japanese agricultural soil.</title>
        <authorList>
            <person name="Hashimoto T."/>
            <person name="Ito M."/>
            <person name="Iwamoto M."/>
            <person name="Fukahori D."/>
            <person name="Shoda T."/>
            <person name="Sakoda M."/>
            <person name="Morohoshi T."/>
            <person name="Mitsuboshi M."/>
            <person name="Nishizawa T."/>
        </authorList>
    </citation>
    <scope>NUCLEOTIDE SEQUENCE</scope>
    <source>
        <strain evidence="1">CMC57</strain>
    </source>
</reference>
<name>A0AB33JTJ6_9ACTN</name>
<protein>
    <recommendedName>
        <fullName evidence="2">TetR family transcriptional regulator</fullName>
    </recommendedName>
</protein>
<sequence length="181" mass="19221">MADPAREHADQLNEALAVLGIDWRPDQVASDEVRAVMLATALLGAAEAHLVSAETEAERAGDDLEALRQAYGPVRDEVVAAAAPTALHHQRLVLMLRSSMLVSDLGRAAGPDEEHPDVETLATARDAAACASALVGYHFAPTFDAQEGLPERREFLAVAADLVRRLADGLVRIARSGRAAD</sequence>
<dbReference type="EMBL" id="AP035881">
    <property type="protein sequence ID" value="BFP44723.1"/>
    <property type="molecule type" value="Genomic_DNA"/>
</dbReference>
<organism evidence="1">
    <name type="scientific">Kitasatospora sp. CMC57</name>
    <dbReference type="NCBI Taxonomy" id="3231513"/>
    <lineage>
        <taxon>Bacteria</taxon>
        <taxon>Bacillati</taxon>
        <taxon>Actinomycetota</taxon>
        <taxon>Actinomycetes</taxon>
        <taxon>Kitasatosporales</taxon>
        <taxon>Streptomycetaceae</taxon>
        <taxon>Kitasatospora</taxon>
    </lineage>
</organism>
<evidence type="ECO:0000313" key="1">
    <source>
        <dbReference type="EMBL" id="BFP44723.1"/>
    </source>
</evidence>
<gene>
    <name evidence="1" type="ORF">KCMC57_10910</name>
</gene>
<dbReference type="AlphaFoldDB" id="A0AB33JTJ6"/>
<dbReference type="RefSeq" id="WP_407987299.1">
    <property type="nucleotide sequence ID" value="NZ_AP035881.2"/>
</dbReference>
<proteinExistence type="predicted"/>